<sequence length="221" mass="24379">MCFILPRMGAGVFVSDNRLQFSRSLAEVLRNQGCRVCLSAHEAARGDVPVRDGLVYWNRASPFSLRGILLQIENLGIVLETAVFVFDAQSYVDLYPGDDFSSIDRISVDLIVANMALVHMLTAHFVSQARGKLLFVHRETSAHCASAMVSVASAAFVRMAEECVLGLARKDAPRMQTLLIRLDGVDDDSYTQWIATQLASPVLSRGPGRWVRAGQRSFFGK</sequence>
<dbReference type="RefSeq" id="WP_010882260.1">
    <property type="nucleotide sequence ID" value="NC_010741.1"/>
</dbReference>
<gene>
    <name evidence="1" type="ordered locus">TPASS_0816</name>
</gene>
<name>A0A0H3BJD9_TREPS</name>
<dbReference type="AlphaFoldDB" id="A0A0H3BJD9"/>
<dbReference type="GeneID" id="93876575"/>
<evidence type="ECO:0000313" key="2">
    <source>
        <dbReference type="Proteomes" id="UP000001202"/>
    </source>
</evidence>
<accession>A0A0H3BJD9</accession>
<proteinExistence type="predicted"/>
<dbReference type="EMBL" id="CP000805">
    <property type="protein sequence ID" value="ACD71233.1"/>
    <property type="molecule type" value="Genomic_DNA"/>
</dbReference>
<dbReference type="PATRIC" id="fig|455434.6.peg.804"/>
<dbReference type="Proteomes" id="UP000001202">
    <property type="component" value="Chromosome"/>
</dbReference>
<dbReference type="KEGG" id="tpp:TPASS_0816"/>
<protein>
    <submittedName>
        <fullName evidence="1">Uncharacterized protein</fullName>
    </submittedName>
</protein>
<reference evidence="1 2" key="1">
    <citation type="journal article" date="2008" name="BMC Microbiol.">
        <title>Complete genome sequence of Treponema pallidum ssp. pallidum strain SS14 determined with oligonucleotide arrays.</title>
        <authorList>
            <person name="Matejkova P."/>
            <person name="Strouhal M."/>
            <person name="Smajs D."/>
            <person name="Norris S.J."/>
            <person name="Palzkill T."/>
            <person name="Petrosino J.F."/>
            <person name="Sodergren E."/>
            <person name="Norton J.E."/>
            <person name="Singh J."/>
            <person name="Richmond T.A."/>
            <person name="Molla M.N."/>
            <person name="Albert T.J."/>
            <person name="Weinstock G.M."/>
        </authorList>
    </citation>
    <scope>NUCLEOTIDE SEQUENCE [LARGE SCALE GENOMIC DNA]</scope>
    <source>
        <strain evidence="1 2">SS14</strain>
    </source>
</reference>
<organism evidence="1 2">
    <name type="scientific">Treponema pallidum subsp. pallidum (strain SS14)</name>
    <dbReference type="NCBI Taxonomy" id="455434"/>
    <lineage>
        <taxon>Bacteria</taxon>
        <taxon>Pseudomonadati</taxon>
        <taxon>Spirochaetota</taxon>
        <taxon>Spirochaetia</taxon>
        <taxon>Spirochaetales</taxon>
        <taxon>Treponemataceae</taxon>
        <taxon>Treponema</taxon>
    </lineage>
</organism>
<evidence type="ECO:0000313" key="1">
    <source>
        <dbReference type="EMBL" id="ACD71233.1"/>
    </source>
</evidence>
<dbReference type="SMR" id="A0A0H3BJD9"/>